<name>A0A195D5H0_9HYME</name>
<dbReference type="Proteomes" id="UP000078542">
    <property type="component" value="Unassembled WGS sequence"/>
</dbReference>
<protein>
    <submittedName>
        <fullName evidence="1">Uncharacterized protein</fullName>
    </submittedName>
</protein>
<organism evidence="1 2">
    <name type="scientific">Cyphomyrmex costatus</name>
    <dbReference type="NCBI Taxonomy" id="456900"/>
    <lineage>
        <taxon>Eukaryota</taxon>
        <taxon>Metazoa</taxon>
        <taxon>Ecdysozoa</taxon>
        <taxon>Arthropoda</taxon>
        <taxon>Hexapoda</taxon>
        <taxon>Insecta</taxon>
        <taxon>Pterygota</taxon>
        <taxon>Neoptera</taxon>
        <taxon>Endopterygota</taxon>
        <taxon>Hymenoptera</taxon>
        <taxon>Apocrita</taxon>
        <taxon>Aculeata</taxon>
        <taxon>Formicoidea</taxon>
        <taxon>Formicidae</taxon>
        <taxon>Myrmicinae</taxon>
        <taxon>Cyphomyrmex</taxon>
    </lineage>
</organism>
<gene>
    <name evidence="1" type="ORF">ALC62_00946</name>
</gene>
<dbReference type="AlphaFoldDB" id="A0A195D5H0"/>
<proteinExistence type="predicted"/>
<evidence type="ECO:0000313" key="2">
    <source>
        <dbReference type="Proteomes" id="UP000078542"/>
    </source>
</evidence>
<accession>A0A195D5H0</accession>
<reference evidence="1 2" key="1">
    <citation type="submission" date="2016-03" db="EMBL/GenBank/DDBJ databases">
        <title>Cyphomyrmex costatus WGS genome.</title>
        <authorList>
            <person name="Nygaard S."/>
            <person name="Hu H."/>
            <person name="Boomsma J."/>
            <person name="Zhang G."/>
        </authorList>
    </citation>
    <scope>NUCLEOTIDE SEQUENCE [LARGE SCALE GENOMIC DNA]</scope>
    <source>
        <strain evidence="1">MS0001</strain>
        <tissue evidence="1">Whole body</tissue>
    </source>
</reference>
<sequence>MIQLQDRQIFNRTHLEYHLITLSRAWYAETYIHASIRMHYITRISDLGVFVARVLSSVEFRYDGRFARGDNRADKFSPVEILFLALCVVLN</sequence>
<keyword evidence="2" id="KW-1185">Reference proteome</keyword>
<evidence type="ECO:0000313" key="1">
    <source>
        <dbReference type="EMBL" id="KYN08101.1"/>
    </source>
</evidence>
<dbReference type="EMBL" id="KQ976818">
    <property type="protein sequence ID" value="KYN08101.1"/>
    <property type="molecule type" value="Genomic_DNA"/>
</dbReference>